<evidence type="ECO:0000313" key="2">
    <source>
        <dbReference type="EMBL" id="PSJ52164.1"/>
    </source>
</evidence>
<dbReference type="AlphaFoldDB" id="A0A2P7RPM7"/>
<dbReference type="Pfam" id="PF08379">
    <property type="entry name" value="Bact_transglu_N"/>
    <property type="match status" value="1"/>
</dbReference>
<dbReference type="RefSeq" id="WP_106775242.1">
    <property type="nucleotide sequence ID" value="NZ_PXYK01000038.1"/>
</dbReference>
<dbReference type="InterPro" id="IPR013589">
    <property type="entry name" value="Bac_transglu_N"/>
</dbReference>
<dbReference type="OrthoDB" id="9804023at2"/>
<dbReference type="SUPFAM" id="SSF54001">
    <property type="entry name" value="Cysteine proteinases"/>
    <property type="match status" value="1"/>
</dbReference>
<dbReference type="EMBL" id="PXYK01000038">
    <property type="protein sequence ID" value="PSJ52164.1"/>
    <property type="molecule type" value="Genomic_DNA"/>
</dbReference>
<name>A0A2P7RPM7_9HYPH</name>
<gene>
    <name evidence="2" type="ORF">C7I84_26575</name>
</gene>
<dbReference type="InterPro" id="IPR002931">
    <property type="entry name" value="Transglutaminase-like"/>
</dbReference>
<organism evidence="2 3">
    <name type="scientific">Kumtagia ephedrae</name>
    <dbReference type="NCBI Taxonomy" id="2116701"/>
    <lineage>
        <taxon>Bacteria</taxon>
        <taxon>Pseudomonadati</taxon>
        <taxon>Pseudomonadota</taxon>
        <taxon>Alphaproteobacteria</taxon>
        <taxon>Hyphomicrobiales</taxon>
        <taxon>Phyllobacteriaceae</taxon>
        <taxon>Kumtagia</taxon>
    </lineage>
</organism>
<keyword evidence="3" id="KW-1185">Reference proteome</keyword>
<evidence type="ECO:0000259" key="1">
    <source>
        <dbReference type="SMART" id="SM00460"/>
    </source>
</evidence>
<dbReference type="SMART" id="SM00460">
    <property type="entry name" value="TGc"/>
    <property type="match status" value="1"/>
</dbReference>
<reference evidence="2 3" key="1">
    <citation type="submission" date="2018-03" db="EMBL/GenBank/DDBJ databases">
        <title>The draft genome of Mesorhizobium sp. 6GN-30.</title>
        <authorList>
            <person name="Liu L."/>
            <person name="Li L."/>
            <person name="Wang T."/>
            <person name="Zhang X."/>
            <person name="Liang L."/>
        </authorList>
    </citation>
    <scope>NUCLEOTIDE SEQUENCE [LARGE SCALE GENOMIC DNA]</scope>
    <source>
        <strain evidence="2 3">6GN30</strain>
    </source>
</reference>
<proteinExistence type="predicted"/>
<dbReference type="Pfam" id="PF01841">
    <property type="entry name" value="Transglut_core"/>
    <property type="match status" value="1"/>
</dbReference>
<dbReference type="PANTHER" id="PTHR33490">
    <property type="entry name" value="BLR5614 PROTEIN-RELATED"/>
    <property type="match status" value="1"/>
</dbReference>
<dbReference type="Proteomes" id="UP000241229">
    <property type="component" value="Unassembled WGS sequence"/>
</dbReference>
<dbReference type="PANTHER" id="PTHR33490:SF1">
    <property type="entry name" value="SLL1233 PROTEIN"/>
    <property type="match status" value="1"/>
</dbReference>
<feature type="domain" description="Transglutaminase-like" evidence="1">
    <location>
        <begin position="172"/>
        <end position="238"/>
    </location>
</feature>
<accession>A0A2P7RPM7</accession>
<sequence length="285" mass="31214">MKLTVHHKTTYRYSRPVVLQPHRIMLRPRGSHDIVVLASSLSCSPKAELDWTQDVFGNLIATATFSHPTAELEIINDLTVRQSAAEWPIFRIAPEAHSFPFEYSPDDLAALGTLVVFEHADPEDRLGAWARGFIRGASTDTLSLLKDINAGMLDAVAYRTRDEEGTQTPLETLSLASGSCRDIAALFIEAVRHLGLGARAVSGYLFDPHASPGTQGATHAWAEIYLPGSGWIAFDPTHRRVGNANLVPIVVARSNRQIMPIIGGYVGLPEDFIAMDVTAHVARER</sequence>
<evidence type="ECO:0000313" key="3">
    <source>
        <dbReference type="Proteomes" id="UP000241229"/>
    </source>
</evidence>
<comment type="caution">
    <text evidence="2">The sequence shown here is derived from an EMBL/GenBank/DDBJ whole genome shotgun (WGS) entry which is preliminary data.</text>
</comment>
<protein>
    <submittedName>
        <fullName evidence="2">Transglutaminase</fullName>
    </submittedName>
</protein>
<dbReference type="Gene3D" id="3.10.620.30">
    <property type="match status" value="1"/>
</dbReference>
<dbReference type="InterPro" id="IPR038765">
    <property type="entry name" value="Papain-like_cys_pep_sf"/>
</dbReference>